<feature type="transmembrane region" description="Helical" evidence="9">
    <location>
        <begin position="158"/>
        <end position="175"/>
    </location>
</feature>
<dbReference type="PANTHER" id="PTHR32243">
    <property type="entry name" value="MALTOSE TRANSPORT SYSTEM PERMEASE-RELATED"/>
    <property type="match status" value="1"/>
</dbReference>
<evidence type="ECO:0000256" key="4">
    <source>
        <dbReference type="ARBA" id="ARBA00022475"/>
    </source>
</evidence>
<accession>A0AAU9DHN4</accession>
<evidence type="ECO:0000256" key="8">
    <source>
        <dbReference type="ARBA" id="ARBA00023136"/>
    </source>
</evidence>
<dbReference type="InterPro" id="IPR050901">
    <property type="entry name" value="BP-dep_ABC_trans_perm"/>
</dbReference>
<keyword evidence="5" id="KW-0762">Sugar transport</keyword>
<dbReference type="GO" id="GO:0005886">
    <property type="term" value="C:plasma membrane"/>
    <property type="evidence" value="ECO:0007669"/>
    <property type="project" value="UniProtKB-SubCell"/>
</dbReference>
<dbReference type="SUPFAM" id="SSF161098">
    <property type="entry name" value="MetI-like"/>
    <property type="match status" value="1"/>
</dbReference>
<keyword evidence="7 9" id="KW-1133">Transmembrane helix</keyword>
<feature type="transmembrane region" description="Helical" evidence="9">
    <location>
        <begin position="95"/>
        <end position="115"/>
    </location>
</feature>
<evidence type="ECO:0000256" key="9">
    <source>
        <dbReference type="RuleBase" id="RU363032"/>
    </source>
</evidence>
<comment type="subcellular location">
    <subcellularLocation>
        <location evidence="1 9">Cell membrane</location>
        <topology evidence="1 9">Multi-pass membrane protein</topology>
    </subcellularLocation>
</comment>
<evidence type="ECO:0000313" key="12">
    <source>
        <dbReference type="Proteomes" id="UP001321582"/>
    </source>
</evidence>
<dbReference type="InterPro" id="IPR000515">
    <property type="entry name" value="MetI-like"/>
</dbReference>
<keyword evidence="8 9" id="KW-0472">Membrane</keyword>
<keyword evidence="3 9" id="KW-0813">Transport</keyword>
<evidence type="ECO:0000256" key="3">
    <source>
        <dbReference type="ARBA" id="ARBA00022448"/>
    </source>
</evidence>
<keyword evidence="6 9" id="KW-0812">Transmembrane</keyword>
<sequence length="296" mass="33107">MAMKDKLSKRIIIHTILIIASILAIYPILRVVTISLRPGDRAFTASLAIIPKDASFDSFKNILFLRGLDPKYASADLITKFFHASFWIWLKNSTIVSFFTVIFGVSFASTAGYAFSRFNFPGKKSGLTFFLITQMFPATMLLLPMYLVMSKLHLTNTYFGLILMYTTTALPLCVWQMKGYYDTIPYTLEEAAMIDGASQFKAFYKIILPLVKPGVVVTALFSFMASWTDFVVANVFMQKESLKTLPLGLQTMAGQFQTEWGNFAAASILVMVPAMALFMYLSKYLISGLTLGGVKE</sequence>
<dbReference type="EMBL" id="AP027059">
    <property type="protein sequence ID" value="BDU51067.1"/>
    <property type="molecule type" value="Genomic_DNA"/>
</dbReference>
<protein>
    <submittedName>
        <fullName evidence="11">ABC transporter permease</fullName>
    </submittedName>
</protein>
<dbReference type="InterPro" id="IPR035906">
    <property type="entry name" value="MetI-like_sf"/>
</dbReference>
<feature type="transmembrane region" description="Helical" evidence="9">
    <location>
        <begin position="260"/>
        <end position="281"/>
    </location>
</feature>
<proteinExistence type="inferred from homology"/>
<dbReference type="PANTHER" id="PTHR32243:SF50">
    <property type="entry name" value="MALTOSE_MALTODEXTRIN TRANSPORT SYSTEM PERMEASE PROTEIN MALG"/>
    <property type="match status" value="1"/>
</dbReference>
<dbReference type="CDD" id="cd06261">
    <property type="entry name" value="TM_PBP2"/>
    <property type="match status" value="1"/>
</dbReference>
<dbReference type="PROSITE" id="PS50928">
    <property type="entry name" value="ABC_TM1"/>
    <property type="match status" value="1"/>
</dbReference>
<feature type="transmembrane region" description="Helical" evidence="9">
    <location>
        <begin position="127"/>
        <end position="146"/>
    </location>
</feature>
<reference evidence="11 12" key="1">
    <citation type="submission" date="2022-11" db="EMBL/GenBank/DDBJ databases">
        <title>Haliovirga abyssi gen. nov., sp. nov., a mesophilic fermentative bacterium isolated from the Iheya North hydrothermal field and the proposal of Haliovirgaceae fam. nov.</title>
        <authorList>
            <person name="Miyazaki U."/>
            <person name="Tame A."/>
            <person name="Miyazaki J."/>
            <person name="Takai K."/>
            <person name="Sawayama S."/>
            <person name="Kitajima M."/>
            <person name="Okamoto A."/>
            <person name="Nakagawa S."/>
        </authorList>
    </citation>
    <scope>NUCLEOTIDE SEQUENCE [LARGE SCALE GENOMIC DNA]</scope>
    <source>
        <strain evidence="11 12">IC12</strain>
    </source>
</reference>
<feature type="domain" description="ABC transmembrane type-1" evidence="10">
    <location>
        <begin position="90"/>
        <end position="281"/>
    </location>
</feature>
<evidence type="ECO:0000259" key="10">
    <source>
        <dbReference type="PROSITE" id="PS50928"/>
    </source>
</evidence>
<dbReference type="KEGG" id="haby:HLVA_16360"/>
<evidence type="ECO:0000256" key="6">
    <source>
        <dbReference type="ARBA" id="ARBA00022692"/>
    </source>
</evidence>
<name>A0AAU9DHN4_9FUSO</name>
<dbReference type="AlphaFoldDB" id="A0AAU9DHN4"/>
<dbReference type="GO" id="GO:0042956">
    <property type="term" value="P:maltodextrin transmembrane transport"/>
    <property type="evidence" value="ECO:0007669"/>
    <property type="project" value="TreeGrafter"/>
</dbReference>
<evidence type="ECO:0000313" key="11">
    <source>
        <dbReference type="EMBL" id="BDU51067.1"/>
    </source>
</evidence>
<evidence type="ECO:0000256" key="2">
    <source>
        <dbReference type="ARBA" id="ARBA00009047"/>
    </source>
</evidence>
<organism evidence="11 12">
    <name type="scientific">Haliovirga abyssi</name>
    <dbReference type="NCBI Taxonomy" id="2996794"/>
    <lineage>
        <taxon>Bacteria</taxon>
        <taxon>Fusobacteriati</taxon>
        <taxon>Fusobacteriota</taxon>
        <taxon>Fusobacteriia</taxon>
        <taxon>Fusobacteriales</taxon>
        <taxon>Haliovirgaceae</taxon>
        <taxon>Haliovirga</taxon>
    </lineage>
</organism>
<dbReference type="Gene3D" id="1.10.3720.10">
    <property type="entry name" value="MetI-like"/>
    <property type="match status" value="1"/>
</dbReference>
<feature type="transmembrane region" description="Helical" evidence="9">
    <location>
        <begin position="12"/>
        <end position="29"/>
    </location>
</feature>
<keyword evidence="12" id="KW-1185">Reference proteome</keyword>
<evidence type="ECO:0000256" key="1">
    <source>
        <dbReference type="ARBA" id="ARBA00004651"/>
    </source>
</evidence>
<evidence type="ECO:0000256" key="5">
    <source>
        <dbReference type="ARBA" id="ARBA00022597"/>
    </source>
</evidence>
<gene>
    <name evidence="11" type="ORF">HLVA_16360</name>
</gene>
<comment type="similarity">
    <text evidence="2">Belongs to the binding-protein-dependent transport system permease family. MalFG subfamily.</text>
</comment>
<dbReference type="GO" id="GO:0015423">
    <property type="term" value="F:ABC-type maltose transporter activity"/>
    <property type="evidence" value="ECO:0007669"/>
    <property type="project" value="TreeGrafter"/>
</dbReference>
<dbReference type="RefSeq" id="WP_307903909.1">
    <property type="nucleotide sequence ID" value="NZ_AP027059.1"/>
</dbReference>
<dbReference type="Pfam" id="PF00528">
    <property type="entry name" value="BPD_transp_1"/>
    <property type="match status" value="1"/>
</dbReference>
<dbReference type="Proteomes" id="UP001321582">
    <property type="component" value="Chromosome"/>
</dbReference>
<evidence type="ECO:0000256" key="7">
    <source>
        <dbReference type="ARBA" id="ARBA00022989"/>
    </source>
</evidence>
<feature type="transmembrane region" description="Helical" evidence="9">
    <location>
        <begin position="215"/>
        <end position="237"/>
    </location>
</feature>
<keyword evidence="4" id="KW-1003">Cell membrane</keyword>